<reference evidence="11" key="1">
    <citation type="journal article" date="2021" name="Nat. Commun.">
        <title>Genetic determinants of endophytism in the Arabidopsis root mycobiome.</title>
        <authorList>
            <person name="Mesny F."/>
            <person name="Miyauchi S."/>
            <person name="Thiergart T."/>
            <person name="Pickel B."/>
            <person name="Atanasova L."/>
            <person name="Karlsson M."/>
            <person name="Huettel B."/>
            <person name="Barry K.W."/>
            <person name="Haridas S."/>
            <person name="Chen C."/>
            <person name="Bauer D."/>
            <person name="Andreopoulos W."/>
            <person name="Pangilinan J."/>
            <person name="LaButti K."/>
            <person name="Riley R."/>
            <person name="Lipzen A."/>
            <person name="Clum A."/>
            <person name="Drula E."/>
            <person name="Henrissat B."/>
            <person name="Kohler A."/>
            <person name="Grigoriev I.V."/>
            <person name="Martin F.M."/>
            <person name="Hacquard S."/>
        </authorList>
    </citation>
    <scope>NUCLEOTIDE SEQUENCE</scope>
    <source>
        <strain evidence="11">MPI-CAGE-AT-0016</strain>
    </source>
</reference>
<evidence type="ECO:0000256" key="8">
    <source>
        <dbReference type="ARBA" id="ARBA00023242"/>
    </source>
</evidence>
<dbReference type="InterPro" id="IPR047575">
    <property type="entry name" value="Sm"/>
</dbReference>
<organism evidence="11 12">
    <name type="scientific">Plectosphaerella cucumerina</name>
    <dbReference type="NCBI Taxonomy" id="40658"/>
    <lineage>
        <taxon>Eukaryota</taxon>
        <taxon>Fungi</taxon>
        <taxon>Dikarya</taxon>
        <taxon>Ascomycota</taxon>
        <taxon>Pezizomycotina</taxon>
        <taxon>Sordariomycetes</taxon>
        <taxon>Hypocreomycetidae</taxon>
        <taxon>Glomerellales</taxon>
        <taxon>Plectosphaerellaceae</taxon>
        <taxon>Plectosphaerella</taxon>
    </lineage>
</organism>
<dbReference type="GO" id="GO:0005681">
    <property type="term" value="C:spliceosomal complex"/>
    <property type="evidence" value="ECO:0007669"/>
    <property type="project" value="UniProtKB-KW"/>
</dbReference>
<evidence type="ECO:0000259" key="10">
    <source>
        <dbReference type="PROSITE" id="PS52002"/>
    </source>
</evidence>
<dbReference type="GO" id="GO:0003723">
    <property type="term" value="F:RNA binding"/>
    <property type="evidence" value="ECO:0007669"/>
    <property type="project" value="UniProtKB-KW"/>
</dbReference>
<evidence type="ECO:0000313" key="12">
    <source>
        <dbReference type="Proteomes" id="UP000813385"/>
    </source>
</evidence>
<dbReference type="InterPro" id="IPR010920">
    <property type="entry name" value="LSM_dom_sf"/>
</dbReference>
<comment type="caution">
    <text evidence="11">The sequence shown here is derived from an EMBL/GenBank/DDBJ whole genome shotgun (WGS) entry which is preliminary data.</text>
</comment>
<protein>
    <recommendedName>
        <fullName evidence="10">Sm domain-containing protein</fullName>
    </recommendedName>
</protein>
<evidence type="ECO:0000256" key="3">
    <source>
        <dbReference type="ARBA" id="ARBA00022664"/>
    </source>
</evidence>
<evidence type="ECO:0000256" key="5">
    <source>
        <dbReference type="ARBA" id="ARBA00022737"/>
    </source>
</evidence>
<name>A0A8K0X0Q4_9PEZI</name>
<evidence type="ECO:0000256" key="9">
    <source>
        <dbReference type="ARBA" id="ARBA00023274"/>
    </source>
</evidence>
<keyword evidence="12" id="KW-1185">Reference proteome</keyword>
<comment type="subcellular location">
    <subcellularLocation>
        <location evidence="1">Nucleus</location>
    </subcellularLocation>
</comment>
<dbReference type="Gene3D" id="1.25.40.10">
    <property type="entry name" value="Tetratricopeptide repeat domain"/>
    <property type="match status" value="1"/>
</dbReference>
<dbReference type="Proteomes" id="UP000813385">
    <property type="component" value="Unassembled WGS sequence"/>
</dbReference>
<sequence>MHRPRKLEATLSNINTIAATSVLPLATHNTDKMLPLGLLNAAQGHPMLVELKNGETLNGHLVMCDTWMNLTLKEVVQTSPEGDKFVKIPEVYVKGNNIKYLRVPDDIIDIVKENQQNNPGGFRDVATDPASLAGRSTENLLASLHDLSSRPDGFKPTAAVAEYLVKERGVPLTVDLYQCLVASCRDTAASADMLANLFSDMKELGLPTGMLLCHDALEALAIHPNYLLRNEILWAMDRNWSSLDPAGRCSVALGLLRDGQVEMALDAFEAMARSDAPPFPYLFDIFVLSLTHQGFLDEAIRMAYDKLAVTGKTLPRALWLLLLDICSRDFHASGTQYVWARLPVVDRASIPNGTLLNIINTAARAGDPDMVADASKTLTDRGASLAAHHYEALVDALAARRDVPAALRTLCIMHTALSHVGPASTRSLYTLLRADPSLISPALDALSSLLRDRFVPIAAYNVVLEAAAEARGFTAAYDIYTALPLYTTDRPTVETLIHLLRRCDDARALRLIVSEQPRLALAANPLMFDRAVAEFALAGDLDLVYSCVAMYDDAKGDAWLSRDTVLTVVRSSVDASDDRLWSLIETARERGLDIEAGLSRIIASVERPTPSRKAVTAGRREVLHTDEDPLP</sequence>
<keyword evidence="5" id="KW-0677">Repeat</keyword>
<gene>
    <name evidence="11" type="ORF">B0T11DRAFT_356560</name>
</gene>
<keyword evidence="3" id="KW-0507">mRNA processing</keyword>
<dbReference type="GO" id="GO:0000398">
    <property type="term" value="P:mRNA splicing, via spliceosome"/>
    <property type="evidence" value="ECO:0007669"/>
    <property type="project" value="InterPro"/>
</dbReference>
<dbReference type="PANTHER" id="PTHR23338">
    <property type="entry name" value="SMALL NUCLEAR RIBONUCLEOPROTEIN SM"/>
    <property type="match status" value="1"/>
</dbReference>
<proteinExistence type="inferred from homology"/>
<keyword evidence="6" id="KW-0694">RNA-binding</keyword>
<dbReference type="InterPro" id="IPR034101">
    <property type="entry name" value="Lsm4"/>
</dbReference>
<dbReference type="Pfam" id="PF23276">
    <property type="entry name" value="TPR_24"/>
    <property type="match status" value="1"/>
</dbReference>
<evidence type="ECO:0000256" key="2">
    <source>
        <dbReference type="ARBA" id="ARBA00006850"/>
    </source>
</evidence>
<accession>A0A8K0X0Q4</accession>
<dbReference type="InterPro" id="IPR001163">
    <property type="entry name" value="Sm_dom_euk/arc"/>
</dbReference>
<dbReference type="SMART" id="SM00651">
    <property type="entry name" value="Sm"/>
    <property type="match status" value="1"/>
</dbReference>
<dbReference type="GO" id="GO:0097525">
    <property type="term" value="C:spliceosomal snRNP complex"/>
    <property type="evidence" value="ECO:0007669"/>
    <property type="project" value="UniProtKB-ARBA"/>
</dbReference>
<evidence type="ECO:0000256" key="1">
    <source>
        <dbReference type="ARBA" id="ARBA00004123"/>
    </source>
</evidence>
<evidence type="ECO:0000313" key="11">
    <source>
        <dbReference type="EMBL" id="KAH7353451.1"/>
    </source>
</evidence>
<dbReference type="GO" id="GO:0000956">
    <property type="term" value="P:nuclear-transcribed mRNA catabolic process"/>
    <property type="evidence" value="ECO:0007669"/>
    <property type="project" value="InterPro"/>
</dbReference>
<evidence type="ECO:0000256" key="7">
    <source>
        <dbReference type="ARBA" id="ARBA00023187"/>
    </source>
</evidence>
<dbReference type="Gene3D" id="2.30.30.100">
    <property type="match status" value="1"/>
</dbReference>
<dbReference type="InterPro" id="IPR027141">
    <property type="entry name" value="LSm4/Sm_D1/D3"/>
</dbReference>
<dbReference type="EMBL" id="JAGPXD010000005">
    <property type="protein sequence ID" value="KAH7353451.1"/>
    <property type="molecule type" value="Genomic_DNA"/>
</dbReference>
<dbReference type="CDD" id="cd01723">
    <property type="entry name" value="LSm4"/>
    <property type="match status" value="1"/>
</dbReference>
<dbReference type="Pfam" id="PF01423">
    <property type="entry name" value="LSM"/>
    <property type="match status" value="1"/>
</dbReference>
<keyword evidence="8" id="KW-0539">Nucleus</keyword>
<dbReference type="AlphaFoldDB" id="A0A8K0X0Q4"/>
<keyword evidence="7" id="KW-0508">mRNA splicing</keyword>
<feature type="domain" description="Sm" evidence="10">
    <location>
        <begin position="34"/>
        <end position="107"/>
    </location>
</feature>
<dbReference type="OrthoDB" id="747253at2759"/>
<dbReference type="InterPro" id="IPR057027">
    <property type="entry name" value="TPR_mt"/>
</dbReference>
<dbReference type="InterPro" id="IPR011990">
    <property type="entry name" value="TPR-like_helical_dom_sf"/>
</dbReference>
<dbReference type="FunFam" id="2.30.30.100:FF:000024">
    <property type="entry name" value="U6 snRNA-associated Sm-like protein LSm4"/>
    <property type="match status" value="1"/>
</dbReference>
<dbReference type="SUPFAM" id="SSF50182">
    <property type="entry name" value="Sm-like ribonucleoproteins"/>
    <property type="match status" value="1"/>
</dbReference>
<keyword evidence="4" id="KW-0747">Spliceosome</keyword>
<evidence type="ECO:0000256" key="6">
    <source>
        <dbReference type="ARBA" id="ARBA00022884"/>
    </source>
</evidence>
<comment type="similarity">
    <text evidence="2">Belongs to the snRNP Sm proteins family.</text>
</comment>
<dbReference type="PROSITE" id="PS52002">
    <property type="entry name" value="SM"/>
    <property type="match status" value="1"/>
</dbReference>
<evidence type="ECO:0000256" key="4">
    <source>
        <dbReference type="ARBA" id="ARBA00022728"/>
    </source>
</evidence>
<keyword evidence="9" id="KW-0687">Ribonucleoprotein</keyword>